<comment type="caution">
    <text evidence="2">The sequence shown here is derived from an EMBL/GenBank/DDBJ whole genome shotgun (WGS) entry which is preliminary data.</text>
</comment>
<feature type="transmembrane region" description="Helical" evidence="1">
    <location>
        <begin position="147"/>
        <end position="164"/>
    </location>
</feature>
<organism evidence="2">
    <name type="scientific">mine drainage metagenome</name>
    <dbReference type="NCBI Taxonomy" id="410659"/>
    <lineage>
        <taxon>unclassified sequences</taxon>
        <taxon>metagenomes</taxon>
        <taxon>ecological metagenomes</taxon>
    </lineage>
</organism>
<accession>A0A1J5RX62</accession>
<keyword evidence="1" id="KW-0472">Membrane</keyword>
<feature type="transmembrane region" description="Helical" evidence="1">
    <location>
        <begin position="122"/>
        <end position="142"/>
    </location>
</feature>
<feature type="transmembrane region" description="Helical" evidence="1">
    <location>
        <begin position="170"/>
        <end position="188"/>
    </location>
</feature>
<dbReference type="AlphaFoldDB" id="A0A1J5RX62"/>
<sequence>MIFMRNSENYKFYILCIIPVLFVSLIAVAVLWQWSDLPIYPDEIAYRMISGRTWQDGLVQKGLLILCSANAPHVSWLYVPAAWVFSQYDRFIAPDQVRMGVMALSFSVVPAALWLGWRRRHILASVAILGGFIGTSGAVLVIARPEILLLCNVALVMVALALSGEKRKVIIVPTAVGLWGSFYLSSYVHLEGIMLFPLTFYAIVCLTCELLPFLAAFAVTAGGTLPLLPFSASLHHGTCTGYPGIAVLRQSQVFHFADIQTAGFKNWFFNKINLFIENISYLPGVIRKVPLTPYVPSVKENAFANSPYNIDFFISLSAYFLLIGAFIFTIFYVYRICFHVFKWKGAGAGLRALLTDRLATAVILLVLPVYAVLVYDAQNAFYRSAAFAVLLSCALVMGLADLTGRWRLLCWPVALLFLITAGMSWRANERLFEPIIAGYEQGGSLSLFRDWKTVAADVSALSRETVPPLNAGGIVVDDLTYGALRNRPNLTPITYLGLQISYVHLSAWAIVESRGLNGVIARCAYMDALHIPTPHRRRELCAVSRREWLAGMTKPR</sequence>
<keyword evidence="1" id="KW-1133">Transmembrane helix</keyword>
<feature type="transmembrane region" description="Helical" evidence="1">
    <location>
        <begin position="63"/>
        <end position="85"/>
    </location>
</feature>
<feature type="transmembrane region" description="Helical" evidence="1">
    <location>
        <begin position="200"/>
        <end position="221"/>
    </location>
</feature>
<name>A0A1J5RX62_9ZZZZ</name>
<evidence type="ECO:0000256" key="1">
    <source>
        <dbReference type="SAM" id="Phobius"/>
    </source>
</evidence>
<protein>
    <recommendedName>
        <fullName evidence="3">Glycosyltransferase RgtA/B/C/D-like domain-containing protein</fullName>
    </recommendedName>
</protein>
<feature type="transmembrane region" description="Helical" evidence="1">
    <location>
        <begin position="312"/>
        <end position="334"/>
    </location>
</feature>
<feature type="transmembrane region" description="Helical" evidence="1">
    <location>
        <begin position="381"/>
        <end position="399"/>
    </location>
</feature>
<feature type="transmembrane region" description="Helical" evidence="1">
    <location>
        <begin position="406"/>
        <end position="425"/>
    </location>
</feature>
<gene>
    <name evidence="2" type="ORF">GALL_253280</name>
</gene>
<keyword evidence="1" id="KW-0812">Transmembrane</keyword>
<feature type="transmembrane region" description="Helical" evidence="1">
    <location>
        <begin position="97"/>
        <end position="116"/>
    </location>
</feature>
<evidence type="ECO:0000313" key="2">
    <source>
        <dbReference type="EMBL" id="OIQ92725.1"/>
    </source>
</evidence>
<evidence type="ECO:0008006" key="3">
    <source>
        <dbReference type="Google" id="ProtNLM"/>
    </source>
</evidence>
<reference evidence="2" key="1">
    <citation type="submission" date="2016-10" db="EMBL/GenBank/DDBJ databases">
        <title>Sequence of Gallionella enrichment culture.</title>
        <authorList>
            <person name="Poehlein A."/>
            <person name="Muehling M."/>
            <person name="Daniel R."/>
        </authorList>
    </citation>
    <scope>NUCLEOTIDE SEQUENCE</scope>
</reference>
<feature type="transmembrane region" description="Helical" evidence="1">
    <location>
        <begin position="354"/>
        <end position="375"/>
    </location>
</feature>
<proteinExistence type="predicted"/>
<dbReference type="EMBL" id="MLJW01000224">
    <property type="protein sequence ID" value="OIQ92725.1"/>
    <property type="molecule type" value="Genomic_DNA"/>
</dbReference>
<feature type="transmembrane region" description="Helical" evidence="1">
    <location>
        <begin position="12"/>
        <end position="34"/>
    </location>
</feature>